<evidence type="ECO:0000259" key="2">
    <source>
        <dbReference type="PROSITE" id="PS50086"/>
    </source>
</evidence>
<dbReference type="PANTHER" id="PTHR47219">
    <property type="entry name" value="RAB GTPASE-ACTIVATING PROTEIN 1-LIKE"/>
    <property type="match status" value="1"/>
</dbReference>
<name>A0A2S2R359_9HEMI</name>
<dbReference type="InterPro" id="IPR050302">
    <property type="entry name" value="Rab_GAP_TBC_domain"/>
</dbReference>
<dbReference type="GO" id="GO:0031267">
    <property type="term" value="F:small GTPase binding"/>
    <property type="evidence" value="ECO:0007669"/>
    <property type="project" value="TreeGrafter"/>
</dbReference>
<dbReference type="PROSITE" id="PS50086">
    <property type="entry name" value="TBC_RABGAP"/>
    <property type="match status" value="1"/>
</dbReference>
<dbReference type="FunFam" id="1.10.10.750:FF:000001">
    <property type="entry name" value="TBC1 domain family member 10A"/>
    <property type="match status" value="1"/>
</dbReference>
<feature type="compositionally biased region" description="Polar residues" evidence="1">
    <location>
        <begin position="395"/>
        <end position="418"/>
    </location>
</feature>
<dbReference type="FunFam" id="1.10.472.80:FF:000019">
    <property type="entry name" value="USP6 N-terminal like"/>
    <property type="match status" value="1"/>
</dbReference>
<reference evidence="3" key="1">
    <citation type="submission" date="2018-04" db="EMBL/GenBank/DDBJ databases">
        <title>Transcriptome assembly of Sipha flava.</title>
        <authorList>
            <person name="Scully E.D."/>
            <person name="Geib S.M."/>
            <person name="Palmer N.A."/>
            <person name="Koch K."/>
            <person name="Bradshaw J."/>
            <person name="Heng-Moss T."/>
            <person name="Sarath G."/>
        </authorList>
    </citation>
    <scope>NUCLEOTIDE SEQUENCE</scope>
</reference>
<gene>
    <name evidence="3" type="primary">USP6NL</name>
    <name evidence="5 6" type="synonym">LOC112693084</name>
    <name evidence="3" type="ORF">g.9982</name>
</gene>
<dbReference type="InterPro" id="IPR035969">
    <property type="entry name" value="Rab-GAP_TBC_sf"/>
</dbReference>
<dbReference type="Proteomes" id="UP000694846">
    <property type="component" value="Unplaced"/>
</dbReference>
<accession>A0A2S2R359</accession>
<dbReference type="RefSeq" id="XP_025423770.1">
    <property type="nucleotide sequence ID" value="XM_025567985.1"/>
</dbReference>
<dbReference type="SUPFAM" id="SSF47923">
    <property type="entry name" value="Ypt/Rab-GAP domain of gyp1p"/>
    <property type="match status" value="2"/>
</dbReference>
<evidence type="ECO:0000313" key="3">
    <source>
        <dbReference type="EMBL" id="MBY84446.1"/>
    </source>
</evidence>
<dbReference type="FunFam" id="1.10.8.270:FF:000016">
    <property type="entry name" value="TBC1 domain family member 2A"/>
    <property type="match status" value="1"/>
</dbReference>
<dbReference type="Gene3D" id="1.10.10.750">
    <property type="entry name" value="Ypt/Rab-GAP domain of gyp1p, domain 1"/>
    <property type="match status" value="1"/>
</dbReference>
<organism evidence="3">
    <name type="scientific">Sipha flava</name>
    <name type="common">yellow sugarcane aphid</name>
    <dbReference type="NCBI Taxonomy" id="143950"/>
    <lineage>
        <taxon>Eukaryota</taxon>
        <taxon>Metazoa</taxon>
        <taxon>Ecdysozoa</taxon>
        <taxon>Arthropoda</taxon>
        <taxon>Hexapoda</taxon>
        <taxon>Insecta</taxon>
        <taxon>Pterygota</taxon>
        <taxon>Neoptera</taxon>
        <taxon>Paraneoptera</taxon>
        <taxon>Hemiptera</taxon>
        <taxon>Sternorrhyncha</taxon>
        <taxon>Aphidomorpha</taxon>
        <taxon>Aphidoidea</taxon>
        <taxon>Aphididae</taxon>
        <taxon>Sipha</taxon>
    </lineage>
</organism>
<dbReference type="InterPro" id="IPR000195">
    <property type="entry name" value="Rab-GAP-TBC_dom"/>
</dbReference>
<dbReference type="Gene3D" id="1.10.472.80">
    <property type="entry name" value="Ypt/Rab-GAP domain of gyp1p, domain 3"/>
    <property type="match status" value="1"/>
</dbReference>
<evidence type="ECO:0000313" key="6">
    <source>
        <dbReference type="RefSeq" id="XP_025423770.1"/>
    </source>
</evidence>
<dbReference type="Pfam" id="PF00566">
    <property type="entry name" value="RabGAP-TBC"/>
    <property type="match status" value="1"/>
</dbReference>
<protein>
    <submittedName>
        <fullName evidence="3 5">USP6 N-terminal-like protein</fullName>
    </submittedName>
</protein>
<evidence type="ECO:0000256" key="1">
    <source>
        <dbReference type="SAM" id="MobiDB-lite"/>
    </source>
</evidence>
<dbReference type="OrthoDB" id="294251at2759"/>
<reference evidence="5 6" key="2">
    <citation type="submission" date="2025-04" db="UniProtKB">
        <authorList>
            <consortium name="RefSeq"/>
        </authorList>
    </citation>
    <scope>IDENTIFICATION</scope>
    <source>
        <tissue evidence="5 6">Whole body</tissue>
    </source>
</reference>
<dbReference type="PANTHER" id="PTHR47219:SF19">
    <property type="entry name" value="USP6 N-TERMINAL-LIKE PROTEIN ISOFORM X1"/>
    <property type="match status" value="1"/>
</dbReference>
<sequence length="519" mass="59987">MNEDEIADKVYEERERIVDLYRNGPGDGTIIDPVDDPAFNDYHKLDRFGFISDVTKLKKEDPQEIKIERIREQKWLKMIYNWDSVSSEKLKKRVYKGIPNSLRGKVWAKLLHVDQLTDDQKNKYKHMCELAWEHSPDVRQIDLDVNRTYREHINFRKRYNLKQRELFNILSAYSIYNLDIGYTQGMSQIAALLLMYLTEDEAFWALSTLISDNKYNMHGFFIPGFPKLIRFQDHHDKVMNKLLPKLKRHLDKNGVETGLYTLKWFFQCFLDRIPFKLTLRVWDIFLLEGDKILSAMAYCLLKLHRKQLYTLGMDDILNFLQVKLEQNYQHSADHTIEKLQECLTELKKNKLDNAGPPSPNEQLKRELGIFNPDDIPLRKPQINGVEKIRKPINNDRISSSPDQDSQCQGSITTNGKNSMDDVSSIVGDGSRRSLLDTSVTSAATTTVSPQSIQNYDAGSDVTCVSPQPDVLRIYVPYDTSTKKSPTSISNKITTIEVVDEMVTPTVETDGMFKVVSTIN</sequence>
<proteinExistence type="predicted"/>
<dbReference type="SMART" id="SM00164">
    <property type="entry name" value="TBC"/>
    <property type="match status" value="1"/>
</dbReference>
<evidence type="ECO:0000313" key="5">
    <source>
        <dbReference type="RefSeq" id="XP_025423769.1"/>
    </source>
</evidence>
<dbReference type="AlphaFoldDB" id="A0A2S2R359"/>
<keyword evidence="4" id="KW-1185">Reference proteome</keyword>
<evidence type="ECO:0000313" key="4">
    <source>
        <dbReference type="Proteomes" id="UP000694846"/>
    </source>
</evidence>
<dbReference type="EMBL" id="GGMS01015243">
    <property type="protein sequence ID" value="MBY84446.1"/>
    <property type="molecule type" value="Transcribed_RNA"/>
</dbReference>
<feature type="domain" description="Rab-GAP TBC" evidence="2">
    <location>
        <begin position="97"/>
        <end position="289"/>
    </location>
</feature>
<feature type="region of interest" description="Disordered" evidence="1">
    <location>
        <begin position="393"/>
        <end position="418"/>
    </location>
</feature>
<dbReference type="Gene3D" id="1.10.8.270">
    <property type="entry name" value="putative rabgap domain of human tbc1 domain family member 14 like domains"/>
    <property type="match status" value="1"/>
</dbReference>
<dbReference type="GO" id="GO:0005096">
    <property type="term" value="F:GTPase activator activity"/>
    <property type="evidence" value="ECO:0007669"/>
    <property type="project" value="TreeGrafter"/>
</dbReference>
<dbReference type="RefSeq" id="XP_025423769.1">
    <property type="nucleotide sequence ID" value="XM_025567984.1"/>
</dbReference>